<keyword evidence="2" id="KW-1185">Reference proteome</keyword>
<evidence type="ECO:0000313" key="2">
    <source>
        <dbReference type="Proteomes" id="UP000821865"/>
    </source>
</evidence>
<dbReference type="EMBL" id="CM023476">
    <property type="protein sequence ID" value="KAH7941485.1"/>
    <property type="molecule type" value="Genomic_DNA"/>
</dbReference>
<reference evidence="1" key="1">
    <citation type="submission" date="2020-05" db="EMBL/GenBank/DDBJ databases">
        <title>Large-scale comparative analyses of tick genomes elucidate their genetic diversity and vector capacities.</title>
        <authorList>
            <person name="Jia N."/>
            <person name="Wang J."/>
            <person name="Shi W."/>
            <person name="Du L."/>
            <person name="Sun Y."/>
            <person name="Zhan W."/>
            <person name="Jiang J."/>
            <person name="Wang Q."/>
            <person name="Zhang B."/>
            <person name="Ji P."/>
            <person name="Sakyi L.B."/>
            <person name="Cui X."/>
            <person name="Yuan T."/>
            <person name="Jiang B."/>
            <person name="Yang W."/>
            <person name="Lam T.T.-Y."/>
            <person name="Chang Q."/>
            <person name="Ding S."/>
            <person name="Wang X."/>
            <person name="Zhu J."/>
            <person name="Ruan X."/>
            <person name="Zhao L."/>
            <person name="Wei J."/>
            <person name="Que T."/>
            <person name="Du C."/>
            <person name="Cheng J."/>
            <person name="Dai P."/>
            <person name="Han X."/>
            <person name="Huang E."/>
            <person name="Gao Y."/>
            <person name="Liu J."/>
            <person name="Shao H."/>
            <person name="Ye R."/>
            <person name="Li L."/>
            <person name="Wei W."/>
            <person name="Wang X."/>
            <person name="Wang C."/>
            <person name="Yang T."/>
            <person name="Huo Q."/>
            <person name="Li W."/>
            <person name="Guo W."/>
            <person name="Chen H."/>
            <person name="Zhou L."/>
            <person name="Ni X."/>
            <person name="Tian J."/>
            <person name="Zhou Y."/>
            <person name="Sheng Y."/>
            <person name="Liu T."/>
            <person name="Pan Y."/>
            <person name="Xia L."/>
            <person name="Li J."/>
            <person name="Zhao F."/>
            <person name="Cao W."/>
        </authorList>
    </citation>
    <scope>NUCLEOTIDE SEQUENCE</scope>
    <source>
        <strain evidence="1">Dsil-2018</strain>
    </source>
</reference>
<name>A0ACB8CFC9_DERSI</name>
<accession>A0ACB8CFC9</accession>
<proteinExistence type="predicted"/>
<dbReference type="Proteomes" id="UP000821865">
    <property type="component" value="Chromosome 7"/>
</dbReference>
<comment type="caution">
    <text evidence="1">The sequence shown here is derived from an EMBL/GenBank/DDBJ whole genome shotgun (WGS) entry which is preliminary data.</text>
</comment>
<protein>
    <submittedName>
        <fullName evidence="1">Uncharacterized protein</fullName>
    </submittedName>
</protein>
<organism evidence="1 2">
    <name type="scientific">Dermacentor silvarum</name>
    <name type="common">Tick</name>
    <dbReference type="NCBI Taxonomy" id="543639"/>
    <lineage>
        <taxon>Eukaryota</taxon>
        <taxon>Metazoa</taxon>
        <taxon>Ecdysozoa</taxon>
        <taxon>Arthropoda</taxon>
        <taxon>Chelicerata</taxon>
        <taxon>Arachnida</taxon>
        <taxon>Acari</taxon>
        <taxon>Parasitiformes</taxon>
        <taxon>Ixodida</taxon>
        <taxon>Ixodoidea</taxon>
        <taxon>Ixodidae</taxon>
        <taxon>Rhipicephalinae</taxon>
        <taxon>Dermacentor</taxon>
    </lineage>
</organism>
<sequence>MWARHFSPSDILQVENLGLLRSVVHIFGFKAEKQEALTLSLGLLVVHELGWMTHRGIADVTLELAGLPPSSHTLCCLIQINVPKAFLQLRAHSTGILCNSDSFPAKVLPEPSCNGRFFADWLNVMVKRLRLQEQDVTNDLKPCSLLRHVWNFHGALTVVEDYFVFPFYDSDLPPAANYRGPGRLIADDVLRGLFQELVYN</sequence>
<evidence type="ECO:0000313" key="1">
    <source>
        <dbReference type="EMBL" id="KAH7941485.1"/>
    </source>
</evidence>
<gene>
    <name evidence="1" type="ORF">HPB49_014336</name>
</gene>